<evidence type="ECO:0000259" key="11">
    <source>
        <dbReference type="PROSITE" id="PS50262"/>
    </source>
</evidence>
<feature type="domain" description="G-protein coupled receptors family 1 profile" evidence="11">
    <location>
        <begin position="1"/>
        <end position="169"/>
    </location>
</feature>
<feature type="transmembrane region" description="Helical" evidence="10">
    <location>
        <begin position="52"/>
        <end position="72"/>
    </location>
</feature>
<dbReference type="GO" id="GO:0016020">
    <property type="term" value="C:membrane"/>
    <property type="evidence" value="ECO:0007669"/>
    <property type="project" value="UniProtKB-SubCell"/>
</dbReference>
<comment type="similarity">
    <text evidence="2 9">Belongs to the G-protein coupled receptor 1 family.</text>
</comment>
<dbReference type="GO" id="GO:0004930">
    <property type="term" value="F:G protein-coupled receptor activity"/>
    <property type="evidence" value="ECO:0007669"/>
    <property type="project" value="UniProtKB-KW"/>
</dbReference>
<dbReference type="InterPro" id="IPR017452">
    <property type="entry name" value="GPCR_Rhodpsn_7TM"/>
</dbReference>
<sequence length="169" mass="19132">YVFGEPYCVLTGIVAETCANATVLTITAFTVERYVAICYPFLSHTVTKLSRAVKFVLAIWLLALCLALPQAIQFGLRHDYEKEGNGTIVGEIVLCTTFEVSTFVFFVTPMTVITALYLLIGFKLRKTRLVKRPSLTGVQERIQARSQNHVIRMLGISQRSFILYLYYFT</sequence>
<evidence type="ECO:0000313" key="13">
    <source>
        <dbReference type="Proteomes" id="UP001558652"/>
    </source>
</evidence>
<comment type="caution">
    <text evidence="12">The sequence shown here is derived from an EMBL/GenBank/DDBJ whole genome shotgun (WGS) entry which is preliminary data.</text>
</comment>
<dbReference type="AlphaFoldDB" id="A0ABD0YKU7"/>
<evidence type="ECO:0000256" key="2">
    <source>
        <dbReference type="ARBA" id="ARBA00010663"/>
    </source>
</evidence>
<dbReference type="SUPFAM" id="SSF81321">
    <property type="entry name" value="Family A G protein-coupled receptor-like"/>
    <property type="match status" value="1"/>
</dbReference>
<feature type="transmembrane region" description="Helical" evidence="10">
    <location>
        <begin position="103"/>
        <end position="122"/>
    </location>
</feature>
<keyword evidence="5 9" id="KW-0297">G-protein coupled receptor</keyword>
<evidence type="ECO:0000256" key="3">
    <source>
        <dbReference type="ARBA" id="ARBA00022692"/>
    </source>
</evidence>
<evidence type="ECO:0000313" key="12">
    <source>
        <dbReference type="EMBL" id="KAL1123052.1"/>
    </source>
</evidence>
<keyword evidence="3 9" id="KW-0812">Transmembrane</keyword>
<evidence type="ECO:0000256" key="10">
    <source>
        <dbReference type="SAM" id="Phobius"/>
    </source>
</evidence>
<dbReference type="Gene3D" id="1.20.1070.10">
    <property type="entry name" value="Rhodopsin 7-helix transmembrane proteins"/>
    <property type="match status" value="1"/>
</dbReference>
<dbReference type="PANTHER" id="PTHR24243:SF208">
    <property type="entry name" value="PYROKININ-1 RECEPTOR"/>
    <property type="match status" value="1"/>
</dbReference>
<evidence type="ECO:0000256" key="4">
    <source>
        <dbReference type="ARBA" id="ARBA00022989"/>
    </source>
</evidence>
<organism evidence="12 13">
    <name type="scientific">Ranatra chinensis</name>
    <dbReference type="NCBI Taxonomy" id="642074"/>
    <lineage>
        <taxon>Eukaryota</taxon>
        <taxon>Metazoa</taxon>
        <taxon>Ecdysozoa</taxon>
        <taxon>Arthropoda</taxon>
        <taxon>Hexapoda</taxon>
        <taxon>Insecta</taxon>
        <taxon>Pterygota</taxon>
        <taxon>Neoptera</taxon>
        <taxon>Paraneoptera</taxon>
        <taxon>Hemiptera</taxon>
        <taxon>Heteroptera</taxon>
        <taxon>Panheteroptera</taxon>
        <taxon>Nepomorpha</taxon>
        <taxon>Nepidae</taxon>
        <taxon>Ranatrinae</taxon>
        <taxon>Ranatra</taxon>
    </lineage>
</organism>
<proteinExistence type="inferred from homology"/>
<evidence type="ECO:0000256" key="5">
    <source>
        <dbReference type="ARBA" id="ARBA00023040"/>
    </source>
</evidence>
<dbReference type="EMBL" id="JBFDAA010000012">
    <property type="protein sequence ID" value="KAL1123052.1"/>
    <property type="molecule type" value="Genomic_DNA"/>
</dbReference>
<dbReference type="PANTHER" id="PTHR24243">
    <property type="entry name" value="G-PROTEIN COUPLED RECEPTOR"/>
    <property type="match status" value="1"/>
</dbReference>
<gene>
    <name evidence="12" type="ORF">AAG570_002140</name>
</gene>
<protein>
    <recommendedName>
        <fullName evidence="11">G-protein coupled receptors family 1 profile domain-containing protein</fullName>
    </recommendedName>
</protein>
<evidence type="ECO:0000256" key="1">
    <source>
        <dbReference type="ARBA" id="ARBA00004141"/>
    </source>
</evidence>
<comment type="subcellular location">
    <subcellularLocation>
        <location evidence="1">Membrane</location>
        <topology evidence="1">Multi-pass membrane protein</topology>
    </subcellularLocation>
</comment>
<reference evidence="12 13" key="1">
    <citation type="submission" date="2024-07" db="EMBL/GenBank/DDBJ databases">
        <title>Chromosome-level genome assembly of the water stick insect Ranatra chinensis (Heteroptera: Nepidae).</title>
        <authorList>
            <person name="Liu X."/>
        </authorList>
    </citation>
    <scope>NUCLEOTIDE SEQUENCE [LARGE SCALE GENOMIC DNA]</scope>
    <source>
        <strain evidence="12">Cailab_2021Rc</strain>
        <tissue evidence="12">Muscle</tissue>
    </source>
</reference>
<dbReference type="PROSITE" id="PS00237">
    <property type="entry name" value="G_PROTEIN_RECEP_F1_1"/>
    <property type="match status" value="1"/>
</dbReference>
<feature type="non-terminal residue" evidence="12">
    <location>
        <position position="1"/>
    </location>
</feature>
<dbReference type="Pfam" id="PF00001">
    <property type="entry name" value="7tm_1"/>
    <property type="match status" value="1"/>
</dbReference>
<evidence type="ECO:0000256" key="8">
    <source>
        <dbReference type="ARBA" id="ARBA00023224"/>
    </source>
</evidence>
<accession>A0ABD0YKU7</accession>
<evidence type="ECO:0000256" key="6">
    <source>
        <dbReference type="ARBA" id="ARBA00023136"/>
    </source>
</evidence>
<name>A0ABD0YKU7_9HEMI</name>
<dbReference type="PRINTS" id="PR00237">
    <property type="entry name" value="GPCRRHODOPSN"/>
</dbReference>
<keyword evidence="4 10" id="KW-1133">Transmembrane helix</keyword>
<keyword evidence="6 10" id="KW-0472">Membrane</keyword>
<keyword evidence="13" id="KW-1185">Reference proteome</keyword>
<keyword evidence="7 9" id="KW-0675">Receptor</keyword>
<evidence type="ECO:0000256" key="7">
    <source>
        <dbReference type="ARBA" id="ARBA00023170"/>
    </source>
</evidence>
<keyword evidence="8 9" id="KW-0807">Transducer</keyword>
<dbReference type="Proteomes" id="UP001558652">
    <property type="component" value="Unassembled WGS sequence"/>
</dbReference>
<dbReference type="InterPro" id="IPR000276">
    <property type="entry name" value="GPCR_Rhodpsn"/>
</dbReference>
<dbReference type="PROSITE" id="PS50262">
    <property type="entry name" value="G_PROTEIN_RECEP_F1_2"/>
    <property type="match status" value="1"/>
</dbReference>
<evidence type="ECO:0000256" key="9">
    <source>
        <dbReference type="RuleBase" id="RU000688"/>
    </source>
</evidence>